<dbReference type="InterPro" id="IPR001138">
    <property type="entry name" value="Zn2Cys6_DnaBD"/>
</dbReference>
<feature type="region of interest" description="Disordered" evidence="2">
    <location>
        <begin position="201"/>
        <end position="220"/>
    </location>
</feature>
<dbReference type="AlphaFoldDB" id="A0A179I9N7"/>
<dbReference type="OrthoDB" id="5426982at2759"/>
<comment type="caution">
    <text evidence="3">The sequence shown here is derived from an EMBL/GenBank/DDBJ whole genome shotgun (WGS) entry which is preliminary data.</text>
</comment>
<protein>
    <submittedName>
        <fullName evidence="3">Uncharacterized protein</fullName>
    </submittedName>
</protein>
<dbReference type="GO" id="GO:0000981">
    <property type="term" value="F:DNA-binding transcription factor activity, RNA polymerase II-specific"/>
    <property type="evidence" value="ECO:0007669"/>
    <property type="project" value="InterPro"/>
</dbReference>
<name>A0A179I9N7_CORDF</name>
<accession>A0A179I9N7</accession>
<gene>
    <name evidence="3" type="ORF">LLEC1_04382</name>
</gene>
<feature type="compositionally biased region" description="Basic residues" evidence="2">
    <location>
        <begin position="617"/>
        <end position="630"/>
    </location>
</feature>
<evidence type="ECO:0000313" key="4">
    <source>
        <dbReference type="Proteomes" id="UP000243081"/>
    </source>
</evidence>
<feature type="region of interest" description="Disordered" evidence="2">
    <location>
        <begin position="158"/>
        <end position="179"/>
    </location>
</feature>
<feature type="region of interest" description="Disordered" evidence="2">
    <location>
        <begin position="617"/>
        <end position="642"/>
    </location>
</feature>
<organism evidence="3 4">
    <name type="scientific">Cordyceps confragosa</name>
    <name type="common">Lecanicillium lecanii</name>
    <dbReference type="NCBI Taxonomy" id="2714763"/>
    <lineage>
        <taxon>Eukaryota</taxon>
        <taxon>Fungi</taxon>
        <taxon>Dikarya</taxon>
        <taxon>Ascomycota</taxon>
        <taxon>Pezizomycotina</taxon>
        <taxon>Sordariomycetes</taxon>
        <taxon>Hypocreomycetidae</taxon>
        <taxon>Hypocreales</taxon>
        <taxon>Cordycipitaceae</taxon>
        <taxon>Akanthomyces</taxon>
    </lineage>
</organism>
<dbReference type="Proteomes" id="UP000243081">
    <property type="component" value="Unassembled WGS sequence"/>
</dbReference>
<feature type="region of interest" description="Disordered" evidence="2">
    <location>
        <begin position="1"/>
        <end position="22"/>
    </location>
</feature>
<feature type="compositionally biased region" description="Polar residues" evidence="2">
    <location>
        <begin position="1"/>
        <end position="10"/>
    </location>
</feature>
<evidence type="ECO:0000256" key="1">
    <source>
        <dbReference type="ARBA" id="ARBA00023242"/>
    </source>
</evidence>
<sequence>MESYRSNRSVSRIPHSPPTSEEDELFHQVFDWNSYYQDTQDLGAFASSVPSVAQSNWQLPEDYYQVSKEFAGVDSYPIDAISLESLQSDFYRMNASFRAEEDDEAPSPPSDYNTSHSPPELDTAGSTSPSEHSGPSPSVLDAAHDAQYARIALSEAKSHDDEWTYPQDEPSPKQLPVGYPSHIQLHDARSPEAAAAVASLKRRRSSNEVEKRHRQLQDPMQTADVRKTGACVPCRVSKIRCHENGVCPTCRKAFPDHSHLVCSRVTPGMTWPVIGRIPDIWSEDAAEEEMMCSGPRFHTGNPKKILLYLTKDSSSTPLKVTVQAYRPHEDANETGGLRLADFPRDEVPSHGQLQGWVEEEIKREHTPKFRFALQGFMLAYHQDGKDLPRHRLVSNVHKLNCFFRIWKTDAFWCRDPTNKFVSLPLSVQARLRNIARQGARSIEHDILRELDEILAQQGSSKPDERLAIWASLWQLILIYRETLAAFKKHMGRVAKECDEFDPIGKRHHFFHAMMAANTIAAAEHGKTYRWMADTVFPLMTTFYHYQFRTKKSLEVSLDWLSSSKYPSKACKSKILQMTAKHLFESRKDFYTRVQGSSHEIDKLLAVLVVNHELKKLNARRRNPKSSKSKGSRHDNECEDDDE</sequence>
<reference evidence="3 4" key="1">
    <citation type="submission" date="2016-03" db="EMBL/GenBank/DDBJ databases">
        <title>Fine-scale spatial genetic structure of a fungal parasite of coffee scale insects.</title>
        <authorList>
            <person name="Jackson D."/>
            <person name="Zemenick K.A."/>
            <person name="Malloure B."/>
            <person name="Quandt C.A."/>
            <person name="James T.Y."/>
        </authorList>
    </citation>
    <scope>NUCLEOTIDE SEQUENCE [LARGE SCALE GENOMIC DNA]</scope>
    <source>
        <strain evidence="3 4">UM487</strain>
    </source>
</reference>
<evidence type="ECO:0000256" key="2">
    <source>
        <dbReference type="SAM" id="MobiDB-lite"/>
    </source>
</evidence>
<proteinExistence type="predicted"/>
<dbReference type="EMBL" id="LUKN01002494">
    <property type="protein sequence ID" value="OAQ98994.1"/>
    <property type="molecule type" value="Genomic_DNA"/>
</dbReference>
<keyword evidence="4" id="KW-1185">Reference proteome</keyword>
<dbReference type="GO" id="GO:0008270">
    <property type="term" value="F:zinc ion binding"/>
    <property type="evidence" value="ECO:0007669"/>
    <property type="project" value="InterPro"/>
</dbReference>
<dbReference type="OMA" id="FYHYQFR"/>
<evidence type="ECO:0000313" key="3">
    <source>
        <dbReference type="EMBL" id="OAQ98994.1"/>
    </source>
</evidence>
<dbReference type="CDD" id="cd00067">
    <property type="entry name" value="GAL4"/>
    <property type="match status" value="1"/>
</dbReference>
<feature type="region of interest" description="Disordered" evidence="2">
    <location>
        <begin position="98"/>
        <end position="140"/>
    </location>
</feature>
<keyword evidence="1" id="KW-0539">Nucleus</keyword>
<feature type="compositionally biased region" description="Polar residues" evidence="2">
    <location>
        <begin position="124"/>
        <end position="136"/>
    </location>
</feature>